<evidence type="ECO:0000256" key="1">
    <source>
        <dbReference type="ARBA" id="ARBA00004141"/>
    </source>
</evidence>
<keyword evidence="3" id="KW-0472">Membrane</keyword>
<keyword evidence="6" id="KW-1185">Reference proteome</keyword>
<dbReference type="InterPro" id="IPR020846">
    <property type="entry name" value="MFS_dom"/>
</dbReference>
<feature type="transmembrane region" description="Helical" evidence="3">
    <location>
        <begin position="303"/>
        <end position="321"/>
    </location>
</feature>
<evidence type="ECO:0000259" key="4">
    <source>
        <dbReference type="PROSITE" id="PS50850"/>
    </source>
</evidence>
<feature type="transmembrane region" description="Helical" evidence="3">
    <location>
        <begin position="261"/>
        <end position="282"/>
    </location>
</feature>
<dbReference type="PROSITE" id="PS50850">
    <property type="entry name" value="MFS"/>
    <property type="match status" value="1"/>
</dbReference>
<comment type="similarity">
    <text evidence="2">Belongs to the major facilitator superfamily. Monocarboxylate porter (TC 2.A.1.13) family.</text>
</comment>
<evidence type="ECO:0000256" key="3">
    <source>
        <dbReference type="SAM" id="Phobius"/>
    </source>
</evidence>
<dbReference type="STRING" id="101127.A0A1X2G2Q8"/>
<dbReference type="Pfam" id="PF07690">
    <property type="entry name" value="MFS_1"/>
    <property type="match status" value="1"/>
</dbReference>
<feature type="transmembrane region" description="Helical" evidence="3">
    <location>
        <begin position="35"/>
        <end position="56"/>
    </location>
</feature>
<evidence type="ECO:0000313" key="5">
    <source>
        <dbReference type="EMBL" id="ORX42894.1"/>
    </source>
</evidence>
<dbReference type="PANTHER" id="PTHR11360">
    <property type="entry name" value="MONOCARBOXYLATE TRANSPORTER"/>
    <property type="match status" value="1"/>
</dbReference>
<keyword evidence="3" id="KW-0812">Transmembrane</keyword>
<dbReference type="SUPFAM" id="SSF103473">
    <property type="entry name" value="MFS general substrate transporter"/>
    <property type="match status" value="1"/>
</dbReference>
<dbReference type="PANTHER" id="PTHR11360:SF284">
    <property type="entry name" value="EG:103B4.3 PROTEIN-RELATED"/>
    <property type="match status" value="1"/>
</dbReference>
<dbReference type="InterPro" id="IPR050327">
    <property type="entry name" value="Proton-linked_MCT"/>
</dbReference>
<dbReference type="GO" id="GO:0016020">
    <property type="term" value="C:membrane"/>
    <property type="evidence" value="ECO:0007669"/>
    <property type="project" value="UniProtKB-SubCell"/>
</dbReference>
<sequence>MSTDEKTLKAQDISVQESVVQEDISDHREPPDGGISWVVLIGCFCGLFATQGYGYAYGVFMDYYNTNVYPNELTNLTWIGSLWYALTNITGPIYVYMCGKVGYKWMIGVGCILSCLAMELASITNAVWQLYITQGIMSGIASSLVWFPCISAPQQWFDKKRGLAVGLAFAGSGIGGLVLSYITRAAMDNLGWQWALRILGFIQLVMIGIAYFTVRPLNPLPREVPLMDFKPFKNKKFLVLFAIHFVFNFALYIPSAYMSSYATSIGISPLVSTSLTGVLSALMFVGKVSNGFVSDFVGRSNQMVICLLLTGVFMVSIWYTASSAGSLWAFTVLYGIFGGGCVTTITSVIAECVGMDQVESATGWLFFAWFFGGLLGQPIAAQIIEKQNGAYGGAILFGGCLYLFNAILAIVLRYMRSGNQHFIRI</sequence>
<reference evidence="5 6" key="1">
    <citation type="submission" date="2016-07" db="EMBL/GenBank/DDBJ databases">
        <title>Pervasive Adenine N6-methylation of Active Genes in Fungi.</title>
        <authorList>
            <consortium name="DOE Joint Genome Institute"/>
            <person name="Mondo S.J."/>
            <person name="Dannebaum R.O."/>
            <person name="Kuo R.C."/>
            <person name="Labutti K."/>
            <person name="Haridas S."/>
            <person name="Kuo A."/>
            <person name="Salamov A."/>
            <person name="Ahrendt S.R."/>
            <person name="Lipzen A."/>
            <person name="Sullivan W."/>
            <person name="Andreopoulos W.B."/>
            <person name="Clum A."/>
            <person name="Lindquist E."/>
            <person name="Daum C."/>
            <person name="Ramamoorthy G.K."/>
            <person name="Gryganskyi A."/>
            <person name="Culley D."/>
            <person name="Magnuson J.K."/>
            <person name="James T.Y."/>
            <person name="O'Malley M.A."/>
            <person name="Stajich J.E."/>
            <person name="Spatafora J.W."/>
            <person name="Visel A."/>
            <person name="Grigoriev I.V."/>
        </authorList>
    </citation>
    <scope>NUCLEOTIDE SEQUENCE [LARGE SCALE GENOMIC DNA]</scope>
    <source>
        <strain evidence="5 6">NRRL 3301</strain>
    </source>
</reference>
<dbReference type="Proteomes" id="UP000242146">
    <property type="component" value="Unassembled WGS sequence"/>
</dbReference>
<feature type="transmembrane region" description="Helical" evidence="3">
    <location>
        <begin position="162"/>
        <end position="182"/>
    </location>
</feature>
<proteinExistence type="inferred from homology"/>
<dbReference type="EMBL" id="MCGT01000061">
    <property type="protein sequence ID" value="ORX42894.1"/>
    <property type="molecule type" value="Genomic_DNA"/>
</dbReference>
<feature type="transmembrane region" description="Helical" evidence="3">
    <location>
        <begin position="237"/>
        <end position="255"/>
    </location>
</feature>
<keyword evidence="3" id="KW-1133">Transmembrane helix</keyword>
<dbReference type="AlphaFoldDB" id="A0A1X2G2Q8"/>
<feature type="transmembrane region" description="Helical" evidence="3">
    <location>
        <begin position="362"/>
        <end position="384"/>
    </location>
</feature>
<feature type="transmembrane region" description="Helical" evidence="3">
    <location>
        <begin position="390"/>
        <end position="415"/>
    </location>
</feature>
<accession>A0A1X2G2Q8</accession>
<comment type="subcellular location">
    <subcellularLocation>
        <location evidence="1">Membrane</location>
        <topology evidence="1">Multi-pass membrane protein</topology>
    </subcellularLocation>
</comment>
<gene>
    <name evidence="5" type="ORF">DM01DRAFT_1340952</name>
</gene>
<evidence type="ECO:0000256" key="2">
    <source>
        <dbReference type="ARBA" id="ARBA00006727"/>
    </source>
</evidence>
<protein>
    <submittedName>
        <fullName evidence="5">MFS general substrate transporter</fullName>
    </submittedName>
</protein>
<dbReference type="InterPro" id="IPR011701">
    <property type="entry name" value="MFS"/>
</dbReference>
<comment type="caution">
    <text evidence="5">The sequence shown here is derived from an EMBL/GenBank/DDBJ whole genome shotgun (WGS) entry which is preliminary data.</text>
</comment>
<evidence type="ECO:0000313" key="6">
    <source>
        <dbReference type="Proteomes" id="UP000242146"/>
    </source>
</evidence>
<dbReference type="GO" id="GO:0022857">
    <property type="term" value="F:transmembrane transporter activity"/>
    <property type="evidence" value="ECO:0007669"/>
    <property type="project" value="InterPro"/>
</dbReference>
<dbReference type="Gene3D" id="1.20.1250.20">
    <property type="entry name" value="MFS general substrate transporter like domains"/>
    <property type="match status" value="2"/>
</dbReference>
<name>A0A1X2G2Q8_9FUNG</name>
<organism evidence="5 6">
    <name type="scientific">Hesseltinella vesiculosa</name>
    <dbReference type="NCBI Taxonomy" id="101127"/>
    <lineage>
        <taxon>Eukaryota</taxon>
        <taxon>Fungi</taxon>
        <taxon>Fungi incertae sedis</taxon>
        <taxon>Mucoromycota</taxon>
        <taxon>Mucoromycotina</taxon>
        <taxon>Mucoromycetes</taxon>
        <taxon>Mucorales</taxon>
        <taxon>Cunninghamellaceae</taxon>
        <taxon>Hesseltinella</taxon>
    </lineage>
</organism>
<feature type="transmembrane region" description="Helical" evidence="3">
    <location>
        <begin position="103"/>
        <end position="124"/>
    </location>
</feature>
<feature type="domain" description="Major facilitator superfamily (MFS) profile" evidence="4">
    <location>
        <begin position="35"/>
        <end position="417"/>
    </location>
</feature>
<feature type="transmembrane region" description="Helical" evidence="3">
    <location>
        <begin position="327"/>
        <end position="350"/>
    </location>
</feature>
<dbReference type="OrthoDB" id="6499973at2759"/>
<feature type="transmembrane region" description="Helical" evidence="3">
    <location>
        <begin position="194"/>
        <end position="214"/>
    </location>
</feature>
<dbReference type="InterPro" id="IPR036259">
    <property type="entry name" value="MFS_trans_sf"/>
</dbReference>
<feature type="transmembrane region" description="Helical" evidence="3">
    <location>
        <begin position="76"/>
        <end position="96"/>
    </location>
</feature>
<feature type="transmembrane region" description="Helical" evidence="3">
    <location>
        <begin position="130"/>
        <end position="150"/>
    </location>
</feature>